<protein>
    <recommendedName>
        <fullName evidence="7">TECPR1-like DysF domain-containing protein</fullName>
    </recommendedName>
</protein>
<keyword evidence="4 6" id="KW-0472">Membrane</keyword>
<feature type="transmembrane region" description="Helical" evidence="6">
    <location>
        <begin position="361"/>
        <end position="384"/>
    </location>
</feature>
<feature type="transmembrane region" description="Helical" evidence="6">
    <location>
        <begin position="752"/>
        <end position="780"/>
    </location>
</feature>
<feature type="transmembrane region" description="Helical" evidence="6">
    <location>
        <begin position="822"/>
        <end position="846"/>
    </location>
</feature>
<dbReference type="InterPro" id="IPR010482">
    <property type="entry name" value="TECPR1-like_DysF"/>
</dbReference>
<evidence type="ECO:0000256" key="6">
    <source>
        <dbReference type="SAM" id="Phobius"/>
    </source>
</evidence>
<evidence type="ECO:0000313" key="9">
    <source>
        <dbReference type="Proteomes" id="UP000757232"/>
    </source>
</evidence>
<feature type="transmembrane region" description="Helical" evidence="6">
    <location>
        <begin position="867"/>
        <end position="890"/>
    </location>
</feature>
<feature type="compositionally biased region" description="Low complexity" evidence="5">
    <location>
        <begin position="482"/>
        <end position="491"/>
    </location>
</feature>
<accession>A0A9Q5HYK7</accession>
<feature type="region of interest" description="Disordered" evidence="5">
    <location>
        <begin position="474"/>
        <end position="506"/>
    </location>
</feature>
<feature type="transmembrane region" description="Helical" evidence="6">
    <location>
        <begin position="246"/>
        <end position="274"/>
    </location>
</feature>
<evidence type="ECO:0000313" key="8">
    <source>
        <dbReference type="EMBL" id="OCB88235.1"/>
    </source>
</evidence>
<keyword evidence="3 6" id="KW-1133">Transmembrane helix</keyword>
<evidence type="ECO:0000259" key="7">
    <source>
        <dbReference type="Pfam" id="PF06398"/>
    </source>
</evidence>
<feature type="region of interest" description="Disordered" evidence="5">
    <location>
        <begin position="980"/>
        <end position="1012"/>
    </location>
</feature>
<dbReference type="Proteomes" id="UP000757232">
    <property type="component" value="Unassembled WGS sequence"/>
</dbReference>
<feature type="region of interest" description="Disordered" evidence="5">
    <location>
        <begin position="637"/>
        <end position="672"/>
    </location>
</feature>
<evidence type="ECO:0000256" key="2">
    <source>
        <dbReference type="ARBA" id="ARBA00022692"/>
    </source>
</evidence>
<proteinExistence type="predicted"/>
<evidence type="ECO:0000256" key="3">
    <source>
        <dbReference type="ARBA" id="ARBA00022989"/>
    </source>
</evidence>
<dbReference type="InterPro" id="IPR052816">
    <property type="entry name" value="Peroxisomal_Membrane_PEX28-32"/>
</dbReference>
<comment type="caution">
    <text evidence="8">The sequence shown here is derived from an EMBL/GenBank/DDBJ whole genome shotgun (WGS) entry which is preliminary data.</text>
</comment>
<dbReference type="OrthoDB" id="74314at2759"/>
<dbReference type="PANTHER" id="PTHR28304:SF2">
    <property type="entry name" value="PEROXISOMAL MEMBRANE PROTEIN PEX29"/>
    <property type="match status" value="1"/>
</dbReference>
<sequence length="1090" mass="123590">MKKWRSVRLSHYKPISQRDNQHLIRKTKQRGRLLAESGLARETNQRDIGYSRRQQLLQLSAPELFRLECKFSSEDKATAIVWPISRDFVTESDRRFPHDFRDDGQVVRTSIHPSSIIMDYVQIPSYAKRIDDEHSPSRAAKVATRPPKSENATISPPSPTTVPQSPMKQPFNIPSAILAAGITIPSPSPRTTRQAPQLLSTREPLSLPATTTHFRRFAARSGPIFWVQDRIEEIIMWKKGWKVTTAWMMAYAFICYFPRLVLLIPHTILLYILLSAYSYRRPSASRQVDAPSPAPYAQPAEGSPEWFSNLQGIQNLMGVVFAFLRAACLFYNRLTFVLFYRGDLHDLILYTVVPHLTFSTPYSYSILAATVVSLFGLLVILPFIPLRPVFLALGLLPFAFTHPLTLAYLPVLISPYAKQIRMKVTKLVDDDRLEDHHLKSVLKEVELWENERLGPGPSGTQVFSKTHLRPYERKGWTRGRDGWSSSSNSDGNGTGTGKGGDGDVSSNLTFTLEPGWAFVETEDWRKDLEASWAPVESDEDGWVYTNDAWMDPQSAPLEKWKTTGLSAPELFRLECKFSSEDKATAIVWPISRDFVTESDRRFPHDFRDDGQVVLNIHHPSSIIMDYVQIPSYAKRIDDEHSPSRAAKVATRPPKSENATISPPSPTTVPQSPMKQPFNIPSAILAAGITIPSPSPRTTRQAPQLLSTREPLSLPATTTHFRRFAARSGPIFWVQDRIEEIIMWKKGWKVTTAWMMAYAFICYFPRLVLLIPHTILLYILLSAYSYRRPSASRQVDAPSPAPYAQPAEGSPEWFSNLQGIQNLMGVVFAFLRAACLFYNRLTFVLFYRGDLHDLILYTVVPHLTFSTPYSYSILAATVVSLFGLLVILPFIPLRPVFLALGLLPFAFTHPLTLAYLPVLISPYAKQIRMKVTKLVDDDRLEDHHLKSVLKEVELWENERLGPGPSGTQVFSKTHLRPYERKGWTRGRDGWSSSSNSDGNGTGTGKGGDGDVSSNLTFTLEPGWAFVETEDWRKDLEASWAPVESDEDGWVYTNDAWMDPQSAPLEKWKTTGVTRRRRWIRRIYRTQDDANE</sequence>
<feature type="region of interest" description="Disordered" evidence="5">
    <location>
        <begin position="131"/>
        <end position="166"/>
    </location>
</feature>
<feature type="domain" description="TECPR1-like DysF" evidence="7">
    <location>
        <begin position="710"/>
        <end position="1079"/>
    </location>
</feature>
<evidence type="ECO:0000256" key="4">
    <source>
        <dbReference type="ARBA" id="ARBA00023136"/>
    </source>
</evidence>
<dbReference type="PANTHER" id="PTHR28304">
    <property type="entry name" value="PEROXISOMAL MEMBRANE PROTEIN PEX29"/>
    <property type="match status" value="1"/>
</dbReference>
<dbReference type="GO" id="GO:0005778">
    <property type="term" value="C:peroxisomal membrane"/>
    <property type="evidence" value="ECO:0007669"/>
    <property type="project" value="TreeGrafter"/>
</dbReference>
<feature type="compositionally biased region" description="Low complexity" evidence="5">
    <location>
        <begin position="988"/>
        <end position="997"/>
    </location>
</feature>
<evidence type="ECO:0000256" key="1">
    <source>
        <dbReference type="ARBA" id="ARBA00004141"/>
    </source>
</evidence>
<feature type="transmembrane region" description="Helical" evidence="6">
    <location>
        <begin position="316"/>
        <end position="340"/>
    </location>
</feature>
<feature type="transmembrane region" description="Helical" evidence="6">
    <location>
        <begin position="896"/>
        <end position="919"/>
    </location>
</feature>
<dbReference type="AlphaFoldDB" id="A0A9Q5HYK7"/>
<name>A0A9Q5HYK7_SANBA</name>
<organism evidence="8 9">
    <name type="scientific">Sanghuangporus baumii</name>
    <name type="common">Phellinus baumii</name>
    <dbReference type="NCBI Taxonomy" id="108892"/>
    <lineage>
        <taxon>Eukaryota</taxon>
        <taxon>Fungi</taxon>
        <taxon>Dikarya</taxon>
        <taxon>Basidiomycota</taxon>
        <taxon>Agaricomycotina</taxon>
        <taxon>Agaricomycetes</taxon>
        <taxon>Hymenochaetales</taxon>
        <taxon>Hymenochaetaceae</taxon>
        <taxon>Sanghuangporus</taxon>
    </lineage>
</organism>
<feature type="transmembrane region" description="Helical" evidence="6">
    <location>
        <begin position="390"/>
        <end position="413"/>
    </location>
</feature>
<evidence type="ECO:0000256" key="5">
    <source>
        <dbReference type="SAM" id="MobiDB-lite"/>
    </source>
</evidence>
<gene>
    <name evidence="8" type="ORF">A7U60_g4640</name>
</gene>
<feature type="domain" description="TECPR1-like DysF" evidence="7">
    <location>
        <begin position="204"/>
        <end position="553"/>
    </location>
</feature>
<keyword evidence="2 6" id="KW-0812">Transmembrane</keyword>
<dbReference type="GO" id="GO:0007031">
    <property type="term" value="P:peroxisome organization"/>
    <property type="evidence" value="ECO:0007669"/>
    <property type="project" value="UniProtKB-ARBA"/>
</dbReference>
<comment type="subcellular location">
    <subcellularLocation>
        <location evidence="1">Membrane</location>
        <topology evidence="1">Multi-pass membrane protein</topology>
    </subcellularLocation>
</comment>
<dbReference type="EMBL" id="LNZH02000182">
    <property type="protein sequence ID" value="OCB88235.1"/>
    <property type="molecule type" value="Genomic_DNA"/>
</dbReference>
<keyword evidence="9" id="KW-1185">Reference proteome</keyword>
<reference evidence="8" key="1">
    <citation type="submission" date="2016-06" db="EMBL/GenBank/DDBJ databases">
        <title>Draft Genome sequence of the fungus Inonotus baumii.</title>
        <authorList>
            <person name="Zhu H."/>
            <person name="Lin W."/>
        </authorList>
    </citation>
    <scope>NUCLEOTIDE SEQUENCE</scope>
    <source>
        <strain evidence="8">821</strain>
    </source>
</reference>
<dbReference type="Pfam" id="PF06398">
    <property type="entry name" value="Pex24p"/>
    <property type="match status" value="2"/>
</dbReference>